<sequence>MTGDMNETTPLNPSERETSYQSASTSTLPEGNRSDEENTFLPKVKSTAELAQPVTSVITIVAVLLLGEFISNADGTLVMASAGKISSEFRQLQHASWLSTAYTLGVCTAQPMYGKLSDIYGRKPLLLAAYALFGIGSVISGVGPGLWAVISGRAISGIGGAGIMTMGSVIITGELEITLQDPLHTKNVTNDEYY</sequence>
<protein>
    <recommendedName>
        <fullName evidence="7">Major facilitator superfamily (MFS) profile domain-containing protein</fullName>
    </recommendedName>
</protein>
<dbReference type="GO" id="GO:0015174">
    <property type="term" value="F:basic amino acid transmembrane transporter activity"/>
    <property type="evidence" value="ECO:0007669"/>
    <property type="project" value="TreeGrafter"/>
</dbReference>
<keyword evidence="9" id="KW-1185">Reference proteome</keyword>
<dbReference type="PANTHER" id="PTHR23501:SF33">
    <property type="entry name" value="MAJOR FACILITATOR SUPERFAMILY (MFS) PROFILE DOMAIN-CONTAINING PROTEIN"/>
    <property type="match status" value="1"/>
</dbReference>
<evidence type="ECO:0000256" key="1">
    <source>
        <dbReference type="ARBA" id="ARBA00004141"/>
    </source>
</evidence>
<comment type="caution">
    <text evidence="8">The sequence shown here is derived from an EMBL/GenBank/DDBJ whole genome shotgun (WGS) entry which is preliminary data.</text>
</comment>
<reference evidence="8" key="1">
    <citation type="journal article" date="2019" name="Beilstein J. Org. Chem.">
        <title>Nanangenines: drimane sesquiterpenoids as the dominant metabolite cohort of a novel Australian fungus, Aspergillus nanangensis.</title>
        <authorList>
            <person name="Lacey H.J."/>
            <person name="Gilchrist C.L.M."/>
            <person name="Crombie A."/>
            <person name="Kalaitzis J.A."/>
            <person name="Vuong D."/>
            <person name="Rutledge P.J."/>
            <person name="Turner P."/>
            <person name="Pitt J.I."/>
            <person name="Lacey E."/>
            <person name="Chooi Y.H."/>
            <person name="Piggott A.M."/>
        </authorList>
    </citation>
    <scope>NUCLEOTIDE SEQUENCE</scope>
    <source>
        <strain evidence="8">MST-FP2251</strain>
    </source>
</reference>
<evidence type="ECO:0000313" key="8">
    <source>
        <dbReference type="EMBL" id="KAF9892941.1"/>
    </source>
</evidence>
<dbReference type="EMBL" id="VCAU01000010">
    <property type="protein sequence ID" value="KAF9892941.1"/>
    <property type="molecule type" value="Genomic_DNA"/>
</dbReference>
<accession>A0AAD4CUT3</accession>
<evidence type="ECO:0000256" key="3">
    <source>
        <dbReference type="ARBA" id="ARBA00022989"/>
    </source>
</evidence>
<dbReference type="Gene3D" id="1.20.1720.10">
    <property type="entry name" value="Multidrug resistance protein D"/>
    <property type="match status" value="1"/>
</dbReference>
<feature type="transmembrane region" description="Helical" evidence="6">
    <location>
        <begin position="125"/>
        <end position="148"/>
    </location>
</feature>
<name>A0AAD4CUT3_ASPNN</name>
<dbReference type="SUPFAM" id="SSF103473">
    <property type="entry name" value="MFS general substrate transporter"/>
    <property type="match status" value="1"/>
</dbReference>
<keyword evidence="3 6" id="KW-1133">Transmembrane helix</keyword>
<evidence type="ECO:0000256" key="6">
    <source>
        <dbReference type="SAM" id="Phobius"/>
    </source>
</evidence>
<evidence type="ECO:0000256" key="4">
    <source>
        <dbReference type="ARBA" id="ARBA00023136"/>
    </source>
</evidence>
<dbReference type="PANTHER" id="PTHR23501">
    <property type="entry name" value="MAJOR FACILITATOR SUPERFAMILY"/>
    <property type="match status" value="1"/>
</dbReference>
<evidence type="ECO:0000256" key="2">
    <source>
        <dbReference type="ARBA" id="ARBA00022692"/>
    </source>
</evidence>
<dbReference type="Proteomes" id="UP001194746">
    <property type="component" value="Unassembled WGS sequence"/>
</dbReference>
<comment type="subcellular location">
    <subcellularLocation>
        <location evidence="1">Membrane</location>
        <topology evidence="1">Multi-pass membrane protein</topology>
    </subcellularLocation>
</comment>
<proteinExistence type="predicted"/>
<dbReference type="PROSITE" id="PS50850">
    <property type="entry name" value="MFS"/>
    <property type="match status" value="1"/>
</dbReference>
<organism evidence="8 9">
    <name type="scientific">Aspergillus nanangensis</name>
    <dbReference type="NCBI Taxonomy" id="2582783"/>
    <lineage>
        <taxon>Eukaryota</taxon>
        <taxon>Fungi</taxon>
        <taxon>Dikarya</taxon>
        <taxon>Ascomycota</taxon>
        <taxon>Pezizomycotina</taxon>
        <taxon>Eurotiomycetes</taxon>
        <taxon>Eurotiomycetidae</taxon>
        <taxon>Eurotiales</taxon>
        <taxon>Aspergillaceae</taxon>
        <taxon>Aspergillus</taxon>
        <taxon>Aspergillus subgen. Circumdati</taxon>
    </lineage>
</organism>
<evidence type="ECO:0000259" key="7">
    <source>
        <dbReference type="PROSITE" id="PS50850"/>
    </source>
</evidence>
<keyword evidence="4 6" id="KW-0472">Membrane</keyword>
<dbReference type="Pfam" id="PF07690">
    <property type="entry name" value="MFS_1"/>
    <property type="match status" value="1"/>
</dbReference>
<keyword evidence="2 6" id="KW-0812">Transmembrane</keyword>
<dbReference type="InterPro" id="IPR020846">
    <property type="entry name" value="MFS_dom"/>
</dbReference>
<dbReference type="AlphaFoldDB" id="A0AAD4CUT3"/>
<dbReference type="InterPro" id="IPR011701">
    <property type="entry name" value="MFS"/>
</dbReference>
<feature type="transmembrane region" description="Helical" evidence="6">
    <location>
        <begin position="50"/>
        <end position="70"/>
    </location>
</feature>
<feature type="transmembrane region" description="Helical" evidence="6">
    <location>
        <begin position="154"/>
        <end position="173"/>
    </location>
</feature>
<feature type="region of interest" description="Disordered" evidence="5">
    <location>
        <begin position="1"/>
        <end position="37"/>
    </location>
</feature>
<feature type="domain" description="Major facilitator superfamily (MFS) profile" evidence="7">
    <location>
        <begin position="60"/>
        <end position="194"/>
    </location>
</feature>
<feature type="compositionally biased region" description="Polar residues" evidence="5">
    <location>
        <begin position="1"/>
        <end position="12"/>
    </location>
</feature>
<feature type="compositionally biased region" description="Polar residues" evidence="5">
    <location>
        <begin position="19"/>
        <end position="29"/>
    </location>
</feature>
<evidence type="ECO:0000313" key="9">
    <source>
        <dbReference type="Proteomes" id="UP001194746"/>
    </source>
</evidence>
<reference evidence="8" key="2">
    <citation type="submission" date="2020-02" db="EMBL/GenBank/DDBJ databases">
        <authorList>
            <person name="Gilchrist C.L.M."/>
            <person name="Chooi Y.-H."/>
        </authorList>
    </citation>
    <scope>NUCLEOTIDE SEQUENCE</scope>
    <source>
        <strain evidence="8">MST-FP2251</strain>
    </source>
</reference>
<dbReference type="GO" id="GO:0000329">
    <property type="term" value="C:fungal-type vacuole membrane"/>
    <property type="evidence" value="ECO:0007669"/>
    <property type="project" value="TreeGrafter"/>
</dbReference>
<gene>
    <name evidence="8" type="ORF">FE257_000533</name>
</gene>
<dbReference type="InterPro" id="IPR036259">
    <property type="entry name" value="MFS_trans_sf"/>
</dbReference>
<evidence type="ECO:0000256" key="5">
    <source>
        <dbReference type="SAM" id="MobiDB-lite"/>
    </source>
</evidence>